<dbReference type="InterPro" id="IPR012675">
    <property type="entry name" value="Beta-grasp_dom_sf"/>
</dbReference>
<name>A0A6A2YD14_HIBSY</name>
<dbReference type="AlphaFoldDB" id="A0A6A2YD14"/>
<dbReference type="InterPro" id="IPR012676">
    <property type="entry name" value="TGS-like"/>
</dbReference>
<feature type="domain" description="YchF C-terminal" evidence="6">
    <location>
        <begin position="57"/>
        <end position="119"/>
    </location>
</feature>
<evidence type="ECO:0000313" key="8">
    <source>
        <dbReference type="Proteomes" id="UP000436088"/>
    </source>
</evidence>
<evidence type="ECO:0000256" key="5">
    <source>
        <dbReference type="ARBA" id="ARBA00022842"/>
    </source>
</evidence>
<comment type="caution">
    <text evidence="7">The sequence shown here is derived from an EMBL/GenBank/DDBJ whole genome shotgun (WGS) entry which is preliminary data.</text>
</comment>
<reference evidence="7" key="1">
    <citation type="submission" date="2019-09" db="EMBL/GenBank/DDBJ databases">
        <title>Draft genome information of white flower Hibiscus syriacus.</title>
        <authorList>
            <person name="Kim Y.-M."/>
        </authorList>
    </citation>
    <scope>NUCLEOTIDE SEQUENCE [LARGE SCALE GENOMIC DNA]</scope>
    <source>
        <strain evidence="7">YM2019G1</strain>
    </source>
</reference>
<dbReference type="GO" id="GO:0005524">
    <property type="term" value="F:ATP binding"/>
    <property type="evidence" value="ECO:0007669"/>
    <property type="project" value="UniProtKB-KW"/>
</dbReference>
<evidence type="ECO:0000256" key="2">
    <source>
        <dbReference type="ARBA" id="ARBA00022723"/>
    </source>
</evidence>
<dbReference type="PANTHER" id="PTHR23305:SF11">
    <property type="entry name" value="OBG-LIKE ATPASE 1"/>
    <property type="match status" value="1"/>
</dbReference>
<keyword evidence="4" id="KW-0067">ATP-binding</keyword>
<evidence type="ECO:0000259" key="6">
    <source>
        <dbReference type="Pfam" id="PF06071"/>
    </source>
</evidence>
<evidence type="ECO:0000256" key="1">
    <source>
        <dbReference type="ARBA" id="ARBA00001946"/>
    </source>
</evidence>
<dbReference type="GO" id="GO:0046872">
    <property type="term" value="F:metal ion binding"/>
    <property type="evidence" value="ECO:0007669"/>
    <property type="project" value="UniProtKB-KW"/>
</dbReference>
<dbReference type="Gene3D" id="3.10.20.30">
    <property type="match status" value="1"/>
</dbReference>
<keyword evidence="5" id="KW-0460">Magnesium</keyword>
<dbReference type="GO" id="GO:0016887">
    <property type="term" value="F:ATP hydrolysis activity"/>
    <property type="evidence" value="ECO:0007669"/>
    <property type="project" value="TreeGrafter"/>
</dbReference>
<dbReference type="EMBL" id="VEPZ02001427">
    <property type="protein sequence ID" value="KAE8673419.1"/>
    <property type="molecule type" value="Genomic_DNA"/>
</dbReference>
<sequence length="260" mass="28837">MPGNVVQEHGGEPIIPFSGVLERNLADLEPAEAASIARKQVLFQRSSRLVSLRLISYFFTAGPDEVKCWQIRRQSKAPQAAGAIHTDFERGFICAVVMKFEDLKELGNCQKRSKRSHIRVGAMAADEGNVKIEKFDEGMKNEDWALLDRQALGVIRLTLSRNVAFNIAKEKSKAGLMAGLMAALSRASVAQHLNKLNTITTQLSSVEIEFNDEVRALILLSSLPDSWNTTVTAISSSSGNNKLKFDIVRDLVLSEEIRRR</sequence>
<keyword evidence="3" id="KW-0547">Nucleotide-binding</keyword>
<dbReference type="PANTHER" id="PTHR23305">
    <property type="entry name" value="OBG GTPASE FAMILY"/>
    <property type="match status" value="1"/>
</dbReference>
<dbReference type="InterPro" id="IPR013029">
    <property type="entry name" value="YchF_C"/>
</dbReference>
<keyword evidence="8" id="KW-1185">Reference proteome</keyword>
<accession>A0A6A2YD14</accession>
<dbReference type="GO" id="GO:0005737">
    <property type="term" value="C:cytoplasm"/>
    <property type="evidence" value="ECO:0007669"/>
    <property type="project" value="TreeGrafter"/>
</dbReference>
<evidence type="ECO:0000256" key="4">
    <source>
        <dbReference type="ARBA" id="ARBA00022840"/>
    </source>
</evidence>
<dbReference type="FunFam" id="3.10.20.30:FF:000029">
    <property type="entry name" value="Obg-like ATPase 1"/>
    <property type="match status" value="1"/>
</dbReference>
<comment type="cofactor">
    <cofactor evidence="1">
        <name>Mg(2+)</name>
        <dbReference type="ChEBI" id="CHEBI:18420"/>
    </cofactor>
</comment>
<dbReference type="Pfam" id="PF14223">
    <property type="entry name" value="Retrotran_gag_2"/>
    <property type="match status" value="1"/>
</dbReference>
<protein>
    <recommendedName>
        <fullName evidence="6">YchF C-terminal domain-containing protein</fullName>
    </recommendedName>
</protein>
<keyword evidence="2" id="KW-0479">Metal-binding</keyword>
<dbReference type="Pfam" id="PF06071">
    <property type="entry name" value="YchF-GTPase_C"/>
    <property type="match status" value="1"/>
</dbReference>
<evidence type="ECO:0000313" key="7">
    <source>
        <dbReference type="EMBL" id="KAE8673419.1"/>
    </source>
</evidence>
<dbReference type="Proteomes" id="UP000436088">
    <property type="component" value="Unassembled WGS sequence"/>
</dbReference>
<dbReference type="SUPFAM" id="SSF81271">
    <property type="entry name" value="TGS-like"/>
    <property type="match status" value="1"/>
</dbReference>
<gene>
    <name evidence="7" type="ORF">F3Y22_tig00111783pilonHSYRG00183</name>
</gene>
<evidence type="ECO:0000256" key="3">
    <source>
        <dbReference type="ARBA" id="ARBA00022741"/>
    </source>
</evidence>
<proteinExistence type="predicted"/>
<organism evidence="7 8">
    <name type="scientific">Hibiscus syriacus</name>
    <name type="common">Rose of Sharon</name>
    <dbReference type="NCBI Taxonomy" id="106335"/>
    <lineage>
        <taxon>Eukaryota</taxon>
        <taxon>Viridiplantae</taxon>
        <taxon>Streptophyta</taxon>
        <taxon>Embryophyta</taxon>
        <taxon>Tracheophyta</taxon>
        <taxon>Spermatophyta</taxon>
        <taxon>Magnoliopsida</taxon>
        <taxon>eudicotyledons</taxon>
        <taxon>Gunneridae</taxon>
        <taxon>Pentapetalae</taxon>
        <taxon>rosids</taxon>
        <taxon>malvids</taxon>
        <taxon>Malvales</taxon>
        <taxon>Malvaceae</taxon>
        <taxon>Malvoideae</taxon>
        <taxon>Hibiscus</taxon>
    </lineage>
</organism>